<feature type="domain" description="Thioester reductase (TE)" evidence="3">
    <location>
        <begin position="33"/>
        <end position="111"/>
    </location>
</feature>
<dbReference type="PANTHER" id="PTHR44845">
    <property type="entry name" value="CARRIER DOMAIN-CONTAINING PROTEIN"/>
    <property type="match status" value="1"/>
</dbReference>
<name>A0A9W9IS87_9EURO</name>
<dbReference type="AlphaFoldDB" id="A0A9W9IS87"/>
<sequence>MFRASPASDPPTGFVTGTRRITEDEPLLKHVEALPYDHGYAQSQWIVEAMLRRLMDRGFPIAIYRPGFITGHNKTGACNPDDFFSRLIDSCIEMGQYPLLPSQRKEFVPVD</sequence>
<comment type="caution">
    <text evidence="4">The sequence shown here is derived from an EMBL/GenBank/DDBJ whole genome shotgun (WGS) entry which is preliminary data.</text>
</comment>
<dbReference type="Pfam" id="PF07993">
    <property type="entry name" value="NAD_binding_4"/>
    <property type="match status" value="1"/>
</dbReference>
<protein>
    <recommendedName>
        <fullName evidence="3">Thioester reductase (TE) domain-containing protein</fullName>
    </recommendedName>
</protein>
<evidence type="ECO:0000256" key="1">
    <source>
        <dbReference type="ARBA" id="ARBA00022450"/>
    </source>
</evidence>
<dbReference type="PANTHER" id="PTHR44845:SF6">
    <property type="entry name" value="BETA-ALANINE-ACTIVATING ENZYME"/>
    <property type="match status" value="1"/>
</dbReference>
<evidence type="ECO:0000313" key="5">
    <source>
        <dbReference type="Proteomes" id="UP001146351"/>
    </source>
</evidence>
<evidence type="ECO:0000313" key="4">
    <source>
        <dbReference type="EMBL" id="KAJ5182526.1"/>
    </source>
</evidence>
<dbReference type="InterPro" id="IPR036291">
    <property type="entry name" value="NAD(P)-bd_dom_sf"/>
</dbReference>
<gene>
    <name evidence="4" type="ORF">N7492_000142</name>
</gene>
<proteinExistence type="predicted"/>
<evidence type="ECO:0000256" key="2">
    <source>
        <dbReference type="ARBA" id="ARBA00022553"/>
    </source>
</evidence>
<dbReference type="Proteomes" id="UP001146351">
    <property type="component" value="Unassembled WGS sequence"/>
</dbReference>
<reference evidence="4" key="1">
    <citation type="submission" date="2022-11" db="EMBL/GenBank/DDBJ databases">
        <authorList>
            <person name="Petersen C."/>
        </authorList>
    </citation>
    <scope>NUCLEOTIDE SEQUENCE</scope>
    <source>
        <strain evidence="4">IBT 21917</strain>
    </source>
</reference>
<dbReference type="Gene3D" id="3.40.50.720">
    <property type="entry name" value="NAD(P)-binding Rossmann-like Domain"/>
    <property type="match status" value="1"/>
</dbReference>
<keyword evidence="1" id="KW-0596">Phosphopantetheine</keyword>
<evidence type="ECO:0000259" key="3">
    <source>
        <dbReference type="Pfam" id="PF07993"/>
    </source>
</evidence>
<keyword evidence="2" id="KW-0597">Phosphoprotein</keyword>
<keyword evidence="5" id="KW-1185">Reference proteome</keyword>
<dbReference type="InterPro" id="IPR013120">
    <property type="entry name" value="FAR_NAD-bd"/>
</dbReference>
<reference evidence="4" key="2">
    <citation type="journal article" date="2023" name="IMA Fungus">
        <title>Comparative genomic study of the Penicillium genus elucidates a diverse pangenome and 15 lateral gene transfer events.</title>
        <authorList>
            <person name="Petersen C."/>
            <person name="Sorensen T."/>
            <person name="Nielsen M.R."/>
            <person name="Sondergaard T.E."/>
            <person name="Sorensen J.L."/>
            <person name="Fitzpatrick D.A."/>
            <person name="Frisvad J.C."/>
            <person name="Nielsen K.L."/>
        </authorList>
    </citation>
    <scope>NUCLEOTIDE SEQUENCE</scope>
    <source>
        <strain evidence="4">IBT 21917</strain>
    </source>
</reference>
<accession>A0A9W9IS87</accession>
<dbReference type="SUPFAM" id="SSF51735">
    <property type="entry name" value="NAD(P)-binding Rossmann-fold domains"/>
    <property type="match status" value="1"/>
</dbReference>
<organism evidence="4 5">
    <name type="scientific">Penicillium capsulatum</name>
    <dbReference type="NCBI Taxonomy" id="69766"/>
    <lineage>
        <taxon>Eukaryota</taxon>
        <taxon>Fungi</taxon>
        <taxon>Dikarya</taxon>
        <taxon>Ascomycota</taxon>
        <taxon>Pezizomycotina</taxon>
        <taxon>Eurotiomycetes</taxon>
        <taxon>Eurotiomycetidae</taxon>
        <taxon>Eurotiales</taxon>
        <taxon>Aspergillaceae</taxon>
        <taxon>Penicillium</taxon>
    </lineage>
</organism>
<dbReference type="OrthoDB" id="408177at2759"/>
<dbReference type="EMBL" id="JAPQKO010000001">
    <property type="protein sequence ID" value="KAJ5182526.1"/>
    <property type="molecule type" value="Genomic_DNA"/>
</dbReference>